<keyword evidence="9 10" id="KW-0414">Isoprene biosynthesis</keyword>
<dbReference type="InterPro" id="IPR005477">
    <property type="entry name" value="Dxylulose-5-P_synthase"/>
</dbReference>
<evidence type="ECO:0000256" key="2">
    <source>
        <dbReference type="ARBA" id="ARBA00011081"/>
    </source>
</evidence>
<evidence type="ECO:0000256" key="9">
    <source>
        <dbReference type="ARBA" id="ARBA00023229"/>
    </source>
</evidence>
<dbReference type="PANTHER" id="PTHR43322:SF5">
    <property type="entry name" value="1-DEOXY-D-XYLULOSE-5-PHOSPHATE SYNTHASE, CHLOROPLASTIC"/>
    <property type="match status" value="1"/>
</dbReference>
<sequence length="618" mass="67657">MKLDSSKYPLLALVDEPYQLRSLPQDKLRALSDELRDYLLNSVSQSSGHLASGLGTVELTVALHYVYNTPDDRLVWDVGHQAYPHKILTGRRDQMHTIRQKDGLHPFPYREESEYDTFSVGHSSTSISAALAMSIAAKRENQGRKVVAVIGDGAMTAGMAFEAMNHAGDVKSDMLIILNDNEMSISENVGALNNHFARILSGSFYTNIREGGKKLLSGMPPVKELASRMEEHLKGMVIPGTFFEELGFNYIGPIDGHDINMLVDTLRNMRNLKGPQLLHIKTQKGKGYKPAEADPIGYHGVPKFDPSLASLPKSKPGAPTFSKVFGDWLCDMASQDSKLMAITPAMREGSGMVRFSKEHPDQYFDVAIAEQHAVTLGAGFACEGLRPVVAIYSSFLQRAYDQLIHDVALQQLPVLFAIDRAGIVGADGETHQGAYDLSFMRCIPNMVIMAPSDTNECRHMLYTGYMCGLPAAVRYPRGSAGSGEVATDMQQYELGKANVIREGERIAILNFGTLLHYAAPVAEELNTALVDMRFVKPLDTALLDKLANQYEHFVTLEDNAIAGGAGSAVSEYFAAQGIIKPVTHLGIPDAFIKHGTQEQMYAEMGLDSAGIKSRIQAL</sequence>
<keyword evidence="8 10" id="KW-0786">Thiamine pyrophosphate</keyword>
<comment type="cofactor">
    <cofactor evidence="10">
        <name>Mg(2+)</name>
        <dbReference type="ChEBI" id="CHEBI:18420"/>
    </cofactor>
    <text evidence="10">Binds 1 Mg(2+) ion per subunit.</text>
</comment>
<evidence type="ECO:0000256" key="8">
    <source>
        <dbReference type="ARBA" id="ARBA00023052"/>
    </source>
</evidence>
<evidence type="ECO:0000256" key="7">
    <source>
        <dbReference type="ARBA" id="ARBA00022977"/>
    </source>
</evidence>
<feature type="binding site" evidence="10">
    <location>
        <position position="181"/>
    </location>
    <ligand>
        <name>Mg(2+)</name>
        <dbReference type="ChEBI" id="CHEBI:18420"/>
    </ligand>
</feature>
<feature type="binding site" evidence="10">
    <location>
        <begin position="153"/>
        <end position="154"/>
    </location>
    <ligand>
        <name>thiamine diphosphate</name>
        <dbReference type="ChEBI" id="CHEBI:58937"/>
    </ligand>
</feature>
<dbReference type="Pfam" id="PF13292">
    <property type="entry name" value="DXP_synthase_N"/>
    <property type="match status" value="1"/>
</dbReference>
<dbReference type="InterPro" id="IPR049557">
    <property type="entry name" value="Transketolase_CS"/>
</dbReference>
<keyword evidence="7 10" id="KW-0784">Thiamine biosynthesis</keyword>
<keyword evidence="6 10" id="KW-0460">Magnesium</keyword>
<feature type="binding site" evidence="10">
    <location>
        <position position="152"/>
    </location>
    <ligand>
        <name>Mg(2+)</name>
        <dbReference type="ChEBI" id="CHEBI:18420"/>
    </ligand>
</feature>
<dbReference type="EC" id="2.2.1.7" evidence="10"/>
<reference evidence="13" key="1">
    <citation type="journal article" date="2019" name="Int. J. Syst. Evol. Microbiol.">
        <title>The Global Catalogue of Microorganisms (GCM) 10K type strain sequencing project: providing services to taxonomists for standard genome sequencing and annotation.</title>
        <authorList>
            <consortium name="The Broad Institute Genomics Platform"/>
            <consortium name="The Broad Institute Genome Sequencing Center for Infectious Disease"/>
            <person name="Wu L."/>
            <person name="Ma J."/>
        </authorList>
    </citation>
    <scope>NUCLEOTIDE SEQUENCE [LARGE SCALE GENOMIC DNA]</scope>
    <source>
        <strain evidence="13">KCTC 42730</strain>
    </source>
</reference>
<dbReference type="Gene3D" id="3.40.50.920">
    <property type="match status" value="1"/>
</dbReference>
<feature type="domain" description="Transketolase-like pyrimidine-binding" evidence="11">
    <location>
        <begin position="319"/>
        <end position="482"/>
    </location>
</feature>
<gene>
    <name evidence="10 12" type="primary">dxs</name>
    <name evidence="12" type="ORF">ACFOEE_08115</name>
</gene>
<proteinExistence type="inferred from homology"/>
<feature type="binding site" evidence="10">
    <location>
        <position position="288"/>
    </location>
    <ligand>
        <name>thiamine diphosphate</name>
        <dbReference type="ChEBI" id="CHEBI:58937"/>
    </ligand>
</feature>
<keyword evidence="4 10" id="KW-0808">Transferase</keyword>
<dbReference type="NCBIfam" id="TIGR00204">
    <property type="entry name" value="dxs"/>
    <property type="match status" value="1"/>
</dbReference>
<dbReference type="PROSITE" id="PS00801">
    <property type="entry name" value="TRANSKETOLASE_1"/>
    <property type="match status" value="1"/>
</dbReference>
<dbReference type="RefSeq" id="WP_377123029.1">
    <property type="nucleotide sequence ID" value="NZ_JBHRSD010000013.1"/>
</dbReference>
<keyword evidence="5 10" id="KW-0479">Metal-binding</keyword>
<evidence type="ECO:0000313" key="13">
    <source>
        <dbReference type="Proteomes" id="UP001595453"/>
    </source>
</evidence>
<dbReference type="SUPFAM" id="SSF52518">
    <property type="entry name" value="Thiamin diphosphate-binding fold (THDP-binding)"/>
    <property type="match status" value="2"/>
</dbReference>
<dbReference type="PANTHER" id="PTHR43322">
    <property type="entry name" value="1-D-DEOXYXYLULOSE 5-PHOSPHATE SYNTHASE-RELATED"/>
    <property type="match status" value="1"/>
</dbReference>
<name>A0ABV7CIQ1_9GAMM</name>
<feature type="binding site" evidence="10">
    <location>
        <position position="370"/>
    </location>
    <ligand>
        <name>thiamine diphosphate</name>
        <dbReference type="ChEBI" id="CHEBI:58937"/>
    </ligand>
</feature>
<dbReference type="Pfam" id="PF02779">
    <property type="entry name" value="Transket_pyr"/>
    <property type="match status" value="1"/>
</dbReference>
<comment type="caution">
    <text evidence="12">The sequence shown here is derived from an EMBL/GenBank/DDBJ whole genome shotgun (WGS) entry which is preliminary data.</text>
</comment>
<comment type="catalytic activity">
    <reaction evidence="10">
        <text>D-glyceraldehyde 3-phosphate + pyruvate + H(+) = 1-deoxy-D-xylulose 5-phosphate + CO2</text>
        <dbReference type="Rhea" id="RHEA:12605"/>
        <dbReference type="ChEBI" id="CHEBI:15361"/>
        <dbReference type="ChEBI" id="CHEBI:15378"/>
        <dbReference type="ChEBI" id="CHEBI:16526"/>
        <dbReference type="ChEBI" id="CHEBI:57792"/>
        <dbReference type="ChEBI" id="CHEBI:59776"/>
        <dbReference type="EC" id="2.2.1.7"/>
    </reaction>
</comment>
<dbReference type="GO" id="GO:0008661">
    <property type="term" value="F:1-deoxy-D-xylulose-5-phosphate synthase activity"/>
    <property type="evidence" value="ECO:0007669"/>
    <property type="project" value="UniProtKB-EC"/>
</dbReference>
<accession>A0ABV7CIQ1</accession>
<dbReference type="SMART" id="SM00861">
    <property type="entry name" value="Transket_pyr"/>
    <property type="match status" value="1"/>
</dbReference>
<evidence type="ECO:0000259" key="11">
    <source>
        <dbReference type="SMART" id="SM00861"/>
    </source>
</evidence>
<dbReference type="Pfam" id="PF02780">
    <property type="entry name" value="Transketolase_C"/>
    <property type="match status" value="1"/>
</dbReference>
<evidence type="ECO:0000256" key="5">
    <source>
        <dbReference type="ARBA" id="ARBA00022723"/>
    </source>
</evidence>
<dbReference type="PROSITE" id="PS00802">
    <property type="entry name" value="TRANSKETOLASE_2"/>
    <property type="match status" value="1"/>
</dbReference>
<comment type="function">
    <text evidence="10">Catalyzes the acyloin condensation reaction between C atoms 2 and 3 of pyruvate and glyceraldehyde 3-phosphate to yield 1-deoxy-D-xylulose-5-phosphate (DXP).</text>
</comment>
<comment type="cofactor">
    <cofactor evidence="10">
        <name>thiamine diphosphate</name>
        <dbReference type="ChEBI" id="CHEBI:58937"/>
    </cofactor>
    <text evidence="10">Binds 1 thiamine pyrophosphate per subunit.</text>
</comment>
<dbReference type="CDD" id="cd07033">
    <property type="entry name" value="TPP_PYR_DXS_TK_like"/>
    <property type="match status" value="1"/>
</dbReference>
<dbReference type="CDD" id="cd02007">
    <property type="entry name" value="TPP_DXS"/>
    <property type="match status" value="1"/>
</dbReference>
<organism evidence="12 13">
    <name type="scientific">Pseudoalteromonas fenneropenaei</name>
    <dbReference type="NCBI Taxonomy" id="1737459"/>
    <lineage>
        <taxon>Bacteria</taxon>
        <taxon>Pseudomonadati</taxon>
        <taxon>Pseudomonadota</taxon>
        <taxon>Gammaproteobacteria</taxon>
        <taxon>Alteromonadales</taxon>
        <taxon>Pseudoalteromonadaceae</taxon>
        <taxon>Pseudoalteromonas</taxon>
    </lineage>
</organism>
<dbReference type="SUPFAM" id="SSF52922">
    <property type="entry name" value="TK C-terminal domain-like"/>
    <property type="match status" value="1"/>
</dbReference>
<evidence type="ECO:0000256" key="10">
    <source>
        <dbReference type="HAMAP-Rule" id="MF_00315"/>
    </source>
</evidence>
<dbReference type="EMBL" id="JBHRSD010000013">
    <property type="protein sequence ID" value="MFC3032479.1"/>
    <property type="molecule type" value="Genomic_DNA"/>
</dbReference>
<feature type="binding site" evidence="10">
    <location>
        <begin position="121"/>
        <end position="123"/>
    </location>
    <ligand>
        <name>thiamine diphosphate</name>
        <dbReference type="ChEBI" id="CHEBI:58937"/>
    </ligand>
</feature>
<protein>
    <recommendedName>
        <fullName evidence="10">1-deoxy-D-xylulose-5-phosphate synthase</fullName>
        <ecNumber evidence="10">2.2.1.7</ecNumber>
    </recommendedName>
    <alternativeName>
        <fullName evidence="10">1-deoxyxylulose-5-phosphate synthase</fullName>
        <shortName evidence="10">DXP synthase</shortName>
        <shortName evidence="10">DXPS</shortName>
    </alternativeName>
</protein>
<dbReference type="InterPro" id="IPR029061">
    <property type="entry name" value="THDP-binding"/>
</dbReference>
<evidence type="ECO:0000256" key="1">
    <source>
        <dbReference type="ARBA" id="ARBA00004980"/>
    </source>
</evidence>
<keyword evidence="13" id="KW-1185">Reference proteome</keyword>
<comment type="pathway">
    <text evidence="1 10">Metabolic intermediate biosynthesis; 1-deoxy-D-xylulose 5-phosphate biosynthesis; 1-deoxy-D-xylulose 5-phosphate from D-glyceraldehyde 3-phosphate and pyruvate: step 1/1.</text>
</comment>
<dbReference type="InterPro" id="IPR005475">
    <property type="entry name" value="Transketolase-like_Pyr-bd"/>
</dbReference>
<comment type="subunit">
    <text evidence="3 10">Homodimer.</text>
</comment>
<dbReference type="Proteomes" id="UP001595453">
    <property type="component" value="Unassembled WGS sequence"/>
</dbReference>
<evidence type="ECO:0000256" key="3">
    <source>
        <dbReference type="ARBA" id="ARBA00011738"/>
    </source>
</evidence>
<dbReference type="HAMAP" id="MF_00315">
    <property type="entry name" value="DXP_synth"/>
    <property type="match status" value="1"/>
</dbReference>
<comment type="similarity">
    <text evidence="2 10">Belongs to the transketolase family. DXPS subfamily.</text>
</comment>
<evidence type="ECO:0000256" key="4">
    <source>
        <dbReference type="ARBA" id="ARBA00022679"/>
    </source>
</evidence>
<feature type="binding site" evidence="10">
    <location>
        <position position="181"/>
    </location>
    <ligand>
        <name>thiamine diphosphate</name>
        <dbReference type="ChEBI" id="CHEBI:58937"/>
    </ligand>
</feature>
<dbReference type="Gene3D" id="3.40.50.970">
    <property type="match status" value="2"/>
</dbReference>
<feature type="binding site" evidence="10">
    <location>
        <position position="80"/>
    </location>
    <ligand>
        <name>thiamine diphosphate</name>
        <dbReference type="ChEBI" id="CHEBI:58937"/>
    </ligand>
</feature>
<dbReference type="NCBIfam" id="NF003933">
    <property type="entry name" value="PRK05444.2-2"/>
    <property type="match status" value="1"/>
</dbReference>
<evidence type="ECO:0000256" key="6">
    <source>
        <dbReference type="ARBA" id="ARBA00022842"/>
    </source>
</evidence>
<dbReference type="InterPro" id="IPR033248">
    <property type="entry name" value="Transketolase_C"/>
</dbReference>
<dbReference type="InterPro" id="IPR009014">
    <property type="entry name" value="Transketo_C/PFOR_II"/>
</dbReference>
<evidence type="ECO:0000313" key="12">
    <source>
        <dbReference type="EMBL" id="MFC3032479.1"/>
    </source>
</evidence>
<dbReference type="InterPro" id="IPR020826">
    <property type="entry name" value="Transketolase_BS"/>
</dbReference>